<organism evidence="2 3">
    <name type="scientific">Peptococcus niger</name>
    <dbReference type="NCBI Taxonomy" id="2741"/>
    <lineage>
        <taxon>Bacteria</taxon>
        <taxon>Bacillati</taxon>
        <taxon>Bacillota</taxon>
        <taxon>Clostridia</taxon>
        <taxon>Eubacteriales</taxon>
        <taxon>Peptococcaceae</taxon>
        <taxon>Peptococcus</taxon>
    </lineage>
</organism>
<reference evidence="2 3" key="1">
    <citation type="submission" date="2016-10" db="EMBL/GenBank/DDBJ databases">
        <authorList>
            <person name="de Groot N.N."/>
        </authorList>
    </citation>
    <scope>NUCLEOTIDE SEQUENCE [LARGE SCALE GENOMIC DNA]</scope>
    <source>
        <strain evidence="2 3">DSM 20475</strain>
    </source>
</reference>
<dbReference type="GO" id="GO:0005198">
    <property type="term" value="F:structural molecule activity"/>
    <property type="evidence" value="ECO:0007669"/>
    <property type="project" value="InterPro"/>
</dbReference>
<dbReference type="InterPro" id="IPR009319">
    <property type="entry name" value="Phage_A118_VSP1"/>
</dbReference>
<dbReference type="EMBL" id="FNAF01000001">
    <property type="protein sequence ID" value="SDD06047.1"/>
    <property type="molecule type" value="Genomic_DNA"/>
</dbReference>
<dbReference type="Pfam" id="PF15542">
    <property type="entry name" value="Ntox50"/>
    <property type="match status" value="1"/>
</dbReference>
<dbReference type="Proteomes" id="UP000198995">
    <property type="component" value="Unassembled WGS sequence"/>
</dbReference>
<dbReference type="OrthoDB" id="3197444at2"/>
<accession>A0A1G6RQ07</accession>
<keyword evidence="3" id="KW-1185">Reference proteome</keyword>
<evidence type="ECO:0000259" key="1">
    <source>
        <dbReference type="Pfam" id="PF15542"/>
    </source>
</evidence>
<dbReference type="RefSeq" id="WP_091790774.1">
    <property type="nucleotide sequence ID" value="NZ_FNAF01000001.1"/>
</dbReference>
<evidence type="ECO:0000313" key="2">
    <source>
        <dbReference type="EMBL" id="SDD06047.1"/>
    </source>
</evidence>
<dbReference type="Pfam" id="PF06152">
    <property type="entry name" value="Phage_min_cap2"/>
    <property type="match status" value="1"/>
</dbReference>
<protein>
    <submittedName>
        <fullName evidence="2">Toxin 50</fullName>
    </submittedName>
</protein>
<evidence type="ECO:0000313" key="3">
    <source>
        <dbReference type="Proteomes" id="UP000198995"/>
    </source>
</evidence>
<dbReference type="STRING" id="2741.SAMN04489866_10173"/>
<name>A0A1G6RQ07_PEPNI</name>
<proteinExistence type="predicted"/>
<feature type="domain" description="Bacterial toxin 50" evidence="1">
    <location>
        <begin position="443"/>
        <end position="534"/>
    </location>
</feature>
<dbReference type="AlphaFoldDB" id="A0A1G6RQ07"/>
<sequence>MLFPEDIGYWPEDLQALLLDLEEDIIRSIAAKLATEETLKETDIYRYLTLAPYEADLEALNRRIAATCQKTADEVDTILEDGAKESYRHDEWLYAMAGQQLVSYEENRQVQRILSAVQKRRRDGILNLSGTIGFITADGFTGLDDYYRKRVNDGIFATLTGTYDYQTQNRRIIHEMAASGVRVYDFESGVTRSIDGHVRTLLRTGLSQISHEITASNMDEMGACYVEVSAHIGARPSHADWQGGVYYWQEKDRHGDGNQAGLPDFIEVTQYGSGPGLCGWNCRHSFFPFFPGFSERTYSKKDLEEIDPPAFEYEGRTYTAYEASQRQRQLERNMCKTKRTIIGYQAIGAPDTQVAEHVIRLRRQREAYKDFSRAAKLRPKLERITTGGYNRSVSSKAVWSHRRAQVRAESAYHLGSPEDSLNLLIKDNRLRRAIQGGAYNLKIHEGRQGKHIKEHNNYSGASYLLEDVDPQELVYKYAGTGELKRSRGGGDWTNKEFIEADAFVGVVVENGIEITRTKRFSIHYSKKNGTHIVPREEL</sequence>
<dbReference type="InterPro" id="IPR029100">
    <property type="entry name" value="Ntox50"/>
</dbReference>
<gene>
    <name evidence="2" type="ORF">SAMN04489866_10173</name>
</gene>